<evidence type="ECO:0008006" key="3">
    <source>
        <dbReference type="Google" id="ProtNLM"/>
    </source>
</evidence>
<dbReference type="Proteomes" id="UP000193577">
    <property type="component" value="Unassembled WGS sequence"/>
</dbReference>
<organism evidence="1 2">
    <name type="scientific">Mycolicibacillus koreensis</name>
    <dbReference type="NCBI Taxonomy" id="1069220"/>
    <lineage>
        <taxon>Bacteria</taxon>
        <taxon>Bacillati</taxon>
        <taxon>Actinomycetota</taxon>
        <taxon>Actinomycetes</taxon>
        <taxon>Mycobacteriales</taxon>
        <taxon>Mycobacteriaceae</taxon>
        <taxon>Mycolicibacillus</taxon>
    </lineage>
</organism>
<protein>
    <recommendedName>
        <fullName evidence="3">Lipoprotein LpqE</fullName>
    </recommendedName>
</protein>
<evidence type="ECO:0000313" key="1">
    <source>
        <dbReference type="EMBL" id="OSC33368.1"/>
    </source>
</evidence>
<dbReference type="EMBL" id="NCXO01000023">
    <property type="protein sequence ID" value="OSC33368.1"/>
    <property type="molecule type" value="Genomic_DNA"/>
</dbReference>
<sequence>MAACALALATLLSGCGTGQHSQTADQAPAVDGSEATTKNIALRDVRIQAQQSGDFLQPGTTVELVLVVANDSLETVEHLVDVTTPIGKVTLSPKKPEVPVAGRLLIGTPAGQTRTPKQDNVTNATAMLELKKPITNGINYDFTFEFEKVGTIKLAVPVSAGLEPQQVPAD</sequence>
<evidence type="ECO:0000313" key="2">
    <source>
        <dbReference type="Proteomes" id="UP000193577"/>
    </source>
</evidence>
<accession>A0AA91PE28</accession>
<proteinExistence type="predicted"/>
<comment type="caution">
    <text evidence="1">The sequence shown here is derived from an EMBL/GenBank/DDBJ whole genome shotgun (WGS) entry which is preliminary data.</text>
</comment>
<reference evidence="1 2" key="1">
    <citation type="submission" date="2017-04" db="EMBL/GenBank/DDBJ databases">
        <title>The new phylogeny of genus Mycobacterium.</title>
        <authorList>
            <person name="Tortoli E."/>
            <person name="Trovato A."/>
            <person name="Cirillo D.M."/>
        </authorList>
    </citation>
    <scope>NUCLEOTIDE SEQUENCE [LARGE SCALE GENOMIC DNA]</scope>
    <source>
        <strain evidence="1 2">KCTC 19819</strain>
    </source>
</reference>
<keyword evidence="2" id="KW-1185">Reference proteome</keyword>
<name>A0AA91PE28_9MYCO</name>
<dbReference type="InterPro" id="IPR007410">
    <property type="entry name" value="LpqE-like"/>
</dbReference>
<dbReference type="AlphaFoldDB" id="A0AA91PE28"/>
<gene>
    <name evidence="1" type="ORF">B8W67_11460</name>
</gene>
<dbReference type="Pfam" id="PF04314">
    <property type="entry name" value="PCuAC"/>
    <property type="match status" value="1"/>
</dbReference>